<keyword evidence="12" id="KW-1185">Reference proteome</keyword>
<gene>
    <name evidence="11" type="ORF">CLUMA_CG013237</name>
</gene>
<dbReference type="PANTHER" id="PTHR23235:SF142">
    <property type="entry name" value="ZINC FINGER PROTEIN 384"/>
    <property type="match status" value="1"/>
</dbReference>
<comment type="subcellular location">
    <subcellularLocation>
        <location evidence="1">Nucleus</location>
    </subcellularLocation>
</comment>
<feature type="compositionally biased region" description="Basic and acidic residues" evidence="9">
    <location>
        <begin position="413"/>
        <end position="427"/>
    </location>
</feature>
<dbReference type="Pfam" id="PF00096">
    <property type="entry name" value="zf-C2H2"/>
    <property type="match status" value="3"/>
</dbReference>
<feature type="domain" description="C2H2-type" evidence="10">
    <location>
        <begin position="502"/>
        <end position="529"/>
    </location>
</feature>
<evidence type="ECO:0000313" key="11">
    <source>
        <dbReference type="EMBL" id="CRK99938.1"/>
    </source>
</evidence>
<dbReference type="STRING" id="568069.A0A1J1IJJ7"/>
<proteinExistence type="predicted"/>
<feature type="compositionally biased region" description="Basic and acidic residues" evidence="9">
    <location>
        <begin position="276"/>
        <end position="288"/>
    </location>
</feature>
<dbReference type="EMBL" id="CVRI01000054">
    <property type="protein sequence ID" value="CRK99938.1"/>
    <property type="molecule type" value="Genomic_DNA"/>
</dbReference>
<dbReference type="Pfam" id="PF13912">
    <property type="entry name" value="zf-C2H2_6"/>
    <property type="match status" value="2"/>
</dbReference>
<feature type="domain" description="C2H2-type" evidence="10">
    <location>
        <begin position="474"/>
        <end position="501"/>
    </location>
</feature>
<dbReference type="SMART" id="SM00355">
    <property type="entry name" value="ZnF_C2H2"/>
    <property type="match status" value="5"/>
</dbReference>
<dbReference type="PANTHER" id="PTHR23235">
    <property type="entry name" value="KRUEPPEL-LIKE TRANSCRIPTION FACTOR"/>
    <property type="match status" value="1"/>
</dbReference>
<dbReference type="GO" id="GO:0000978">
    <property type="term" value="F:RNA polymerase II cis-regulatory region sequence-specific DNA binding"/>
    <property type="evidence" value="ECO:0007669"/>
    <property type="project" value="TreeGrafter"/>
</dbReference>
<dbReference type="GO" id="GO:0000981">
    <property type="term" value="F:DNA-binding transcription factor activity, RNA polymerase II-specific"/>
    <property type="evidence" value="ECO:0007669"/>
    <property type="project" value="TreeGrafter"/>
</dbReference>
<dbReference type="InterPro" id="IPR036236">
    <property type="entry name" value="Znf_C2H2_sf"/>
</dbReference>
<dbReference type="FunFam" id="3.30.160.60:FF:001270">
    <property type="entry name" value="zinc finger protein 583 isoform X1"/>
    <property type="match status" value="1"/>
</dbReference>
<dbReference type="SUPFAM" id="SSF57667">
    <property type="entry name" value="beta-beta-alpha zinc fingers"/>
    <property type="match status" value="3"/>
</dbReference>
<dbReference type="GO" id="GO:0008270">
    <property type="term" value="F:zinc ion binding"/>
    <property type="evidence" value="ECO:0007669"/>
    <property type="project" value="UniProtKB-KW"/>
</dbReference>
<feature type="domain" description="C2H2-type" evidence="10">
    <location>
        <begin position="213"/>
        <end position="240"/>
    </location>
</feature>
<evidence type="ECO:0000256" key="9">
    <source>
        <dbReference type="SAM" id="MobiDB-lite"/>
    </source>
</evidence>
<organism evidence="11 12">
    <name type="scientific">Clunio marinus</name>
    <dbReference type="NCBI Taxonomy" id="568069"/>
    <lineage>
        <taxon>Eukaryota</taxon>
        <taxon>Metazoa</taxon>
        <taxon>Ecdysozoa</taxon>
        <taxon>Arthropoda</taxon>
        <taxon>Hexapoda</taxon>
        <taxon>Insecta</taxon>
        <taxon>Pterygota</taxon>
        <taxon>Neoptera</taxon>
        <taxon>Endopterygota</taxon>
        <taxon>Diptera</taxon>
        <taxon>Nematocera</taxon>
        <taxon>Chironomoidea</taxon>
        <taxon>Chironomidae</taxon>
        <taxon>Clunio</taxon>
    </lineage>
</organism>
<keyword evidence="7" id="KW-0539">Nucleus</keyword>
<dbReference type="Gene3D" id="3.30.160.60">
    <property type="entry name" value="Classic Zinc Finger"/>
    <property type="match status" value="4"/>
</dbReference>
<keyword evidence="4 8" id="KW-0863">Zinc-finger</keyword>
<evidence type="ECO:0000256" key="8">
    <source>
        <dbReference type="PROSITE-ProRule" id="PRU00042"/>
    </source>
</evidence>
<protein>
    <submittedName>
        <fullName evidence="11">CLUMA_CG013237, isoform A</fullName>
    </submittedName>
</protein>
<dbReference type="AlphaFoldDB" id="A0A1J1IJJ7"/>
<evidence type="ECO:0000256" key="1">
    <source>
        <dbReference type="ARBA" id="ARBA00004123"/>
    </source>
</evidence>
<dbReference type="Proteomes" id="UP000183832">
    <property type="component" value="Unassembled WGS sequence"/>
</dbReference>
<dbReference type="PROSITE" id="PS00028">
    <property type="entry name" value="ZINC_FINGER_C2H2_1"/>
    <property type="match status" value="5"/>
</dbReference>
<feature type="compositionally biased region" description="Basic residues" evidence="9">
    <location>
        <begin position="624"/>
        <end position="636"/>
    </location>
</feature>
<evidence type="ECO:0000256" key="6">
    <source>
        <dbReference type="ARBA" id="ARBA00023125"/>
    </source>
</evidence>
<feature type="region of interest" description="Disordered" evidence="9">
    <location>
        <begin position="616"/>
        <end position="636"/>
    </location>
</feature>
<dbReference type="OrthoDB" id="6077919at2759"/>
<reference evidence="11 12" key="1">
    <citation type="submission" date="2015-04" db="EMBL/GenBank/DDBJ databases">
        <authorList>
            <person name="Syromyatnikov M.Y."/>
            <person name="Popov V.N."/>
        </authorList>
    </citation>
    <scope>NUCLEOTIDE SEQUENCE [LARGE SCALE GENOMIC DNA]</scope>
</reference>
<evidence type="ECO:0000256" key="7">
    <source>
        <dbReference type="ARBA" id="ARBA00023242"/>
    </source>
</evidence>
<evidence type="ECO:0000256" key="5">
    <source>
        <dbReference type="ARBA" id="ARBA00022833"/>
    </source>
</evidence>
<evidence type="ECO:0000256" key="3">
    <source>
        <dbReference type="ARBA" id="ARBA00022737"/>
    </source>
</evidence>
<evidence type="ECO:0000259" key="10">
    <source>
        <dbReference type="PROSITE" id="PS50157"/>
    </source>
</evidence>
<feature type="domain" description="C2H2-type" evidence="10">
    <location>
        <begin position="444"/>
        <end position="473"/>
    </location>
</feature>
<sequence length="636" mass="73238">MYSNNSYQHLADDSEVVNMVASNLNSNRIIHETNSNEASNHLDLSNDYITSNNGNLQIVNYLQTDILHHHGQLLQGMKKIDANNYLHAKDQNQLVHVYGNDSSSTIIANAGGGLQNSLPLLTPLKYVEYISVGNEEQMIVGNDDSDKSDCESINELHKSPSKHVKRNLPHKKRIAKKLNQPFSNTEQFSIIMPTEEPSVRNMQAPPVSLEQHFDCNLCGAAFADQLEFFMHLKQHYEPQMQPVHNMKMKSDCEGDESLIITQNEHQNQINESPESEDSHENSKDDHNVMKREEALPEIDEFNEFSEPEDMMEDLRKEVEKVVETIEDNELPEATWNYHVSDEIVENDAQSLAQSHDLIIYGENQDSNYDDIENTAENDSLPLQNQDTRCFETDDDDDDITLEQVRQSLQKTTKSSDDNEMKKFQQEDDKEDRELTECLKRIHNFKCTLPSCNKAFNSRTALGYHLKTHTTERRFVCDQCAKAFARKYSLVIHRRIHTGERNYKCTDCDKSFRASSYLLNHKRIHTGEKPYSCTVASCQKKFRVVGDLKRHMKIHDRSKGTTKEKKKEPIGVIVIKTEPDKQEISMNKVQTINDECVDLSFKEEKTNSIKNEIYTKDDLSESPSRKNRKAIKSKKCK</sequence>
<dbReference type="FunFam" id="3.30.160.60:FF:000624">
    <property type="entry name" value="zinc finger protein 697"/>
    <property type="match status" value="1"/>
</dbReference>
<keyword evidence="2" id="KW-0479">Metal-binding</keyword>
<accession>A0A1J1IJJ7</accession>
<dbReference type="GO" id="GO:0005634">
    <property type="term" value="C:nucleus"/>
    <property type="evidence" value="ECO:0007669"/>
    <property type="project" value="UniProtKB-SubCell"/>
</dbReference>
<feature type="region of interest" description="Disordered" evidence="9">
    <location>
        <begin position="265"/>
        <end position="288"/>
    </location>
</feature>
<name>A0A1J1IJJ7_9DIPT</name>
<evidence type="ECO:0000256" key="2">
    <source>
        <dbReference type="ARBA" id="ARBA00022723"/>
    </source>
</evidence>
<keyword evidence="3" id="KW-0677">Repeat</keyword>
<feature type="region of interest" description="Disordered" evidence="9">
    <location>
        <begin position="408"/>
        <end position="427"/>
    </location>
</feature>
<dbReference type="InterPro" id="IPR013087">
    <property type="entry name" value="Znf_C2H2_type"/>
</dbReference>
<evidence type="ECO:0000256" key="4">
    <source>
        <dbReference type="ARBA" id="ARBA00022771"/>
    </source>
</evidence>
<keyword evidence="5" id="KW-0862">Zinc</keyword>
<dbReference type="FunFam" id="3.30.160.60:FF:000275">
    <property type="entry name" value="zinc finger protein 90 homolog"/>
    <property type="match status" value="1"/>
</dbReference>
<feature type="domain" description="C2H2-type" evidence="10">
    <location>
        <begin position="530"/>
        <end position="559"/>
    </location>
</feature>
<dbReference type="PROSITE" id="PS50157">
    <property type="entry name" value="ZINC_FINGER_C2H2_2"/>
    <property type="match status" value="5"/>
</dbReference>
<evidence type="ECO:0000313" key="12">
    <source>
        <dbReference type="Proteomes" id="UP000183832"/>
    </source>
</evidence>
<keyword evidence="6" id="KW-0238">DNA-binding</keyword>